<proteinExistence type="inferred from homology"/>
<dbReference type="HAMAP" id="MF_00454">
    <property type="entry name" value="FluC"/>
    <property type="match status" value="1"/>
</dbReference>
<dbReference type="NCBIfam" id="TIGR00494">
    <property type="entry name" value="crcB"/>
    <property type="match status" value="1"/>
</dbReference>
<dbReference type="EMBL" id="JAHLQO010000003">
    <property type="protein sequence ID" value="MBU5668988.1"/>
    <property type="molecule type" value="Genomic_DNA"/>
</dbReference>
<keyword evidence="3 10" id="KW-0812">Transmembrane</keyword>
<reference evidence="11 12" key="1">
    <citation type="submission" date="2021-06" db="EMBL/GenBank/DDBJ databases">
        <authorList>
            <person name="Sun Q."/>
            <person name="Li D."/>
        </authorList>
    </citation>
    <scope>NUCLEOTIDE SEQUENCE [LARGE SCALE GENOMIC DNA]</scope>
    <source>
        <strain evidence="11 12">MSJ-1</strain>
    </source>
</reference>
<keyword evidence="10" id="KW-0813">Transport</keyword>
<keyword evidence="2 10" id="KW-1003">Cell membrane</keyword>
<evidence type="ECO:0000256" key="2">
    <source>
        <dbReference type="ARBA" id="ARBA00022475"/>
    </source>
</evidence>
<dbReference type="RefSeq" id="WP_216548837.1">
    <property type="nucleotide sequence ID" value="NZ_JAHLQO010000003.1"/>
</dbReference>
<evidence type="ECO:0000256" key="10">
    <source>
        <dbReference type="HAMAP-Rule" id="MF_00454"/>
    </source>
</evidence>
<comment type="similarity">
    <text evidence="7 10">Belongs to the fluoride channel Fluc/FEX (TC 1.A.43) family.</text>
</comment>
<feature type="binding site" evidence="10">
    <location>
        <position position="73"/>
    </location>
    <ligand>
        <name>Na(+)</name>
        <dbReference type="ChEBI" id="CHEBI:29101"/>
        <note>structural</note>
    </ligand>
</feature>
<dbReference type="PANTHER" id="PTHR28259:SF1">
    <property type="entry name" value="FLUORIDE EXPORT PROTEIN 1-RELATED"/>
    <property type="match status" value="1"/>
</dbReference>
<name>A0ABS6FG47_9FIRM</name>
<evidence type="ECO:0000256" key="4">
    <source>
        <dbReference type="ARBA" id="ARBA00022989"/>
    </source>
</evidence>
<organism evidence="11 12">
    <name type="scientific">Peptoniphilus ovalis</name>
    <dbReference type="NCBI Taxonomy" id="2841503"/>
    <lineage>
        <taxon>Bacteria</taxon>
        <taxon>Bacillati</taxon>
        <taxon>Bacillota</taxon>
        <taxon>Tissierellia</taxon>
        <taxon>Tissierellales</taxon>
        <taxon>Peptoniphilaceae</taxon>
        <taxon>Peptoniphilus</taxon>
    </lineage>
</organism>
<evidence type="ECO:0000313" key="12">
    <source>
        <dbReference type="Proteomes" id="UP000783742"/>
    </source>
</evidence>
<dbReference type="Proteomes" id="UP000783742">
    <property type="component" value="Unassembled WGS sequence"/>
</dbReference>
<evidence type="ECO:0000256" key="8">
    <source>
        <dbReference type="ARBA" id="ARBA00035585"/>
    </source>
</evidence>
<feature type="transmembrane region" description="Helical" evidence="10">
    <location>
        <begin position="30"/>
        <end position="50"/>
    </location>
</feature>
<keyword evidence="10" id="KW-0406">Ion transport</keyword>
<comment type="catalytic activity">
    <reaction evidence="8">
        <text>fluoride(in) = fluoride(out)</text>
        <dbReference type="Rhea" id="RHEA:76159"/>
        <dbReference type="ChEBI" id="CHEBI:17051"/>
    </reaction>
    <physiologicalReaction direction="left-to-right" evidence="8">
        <dbReference type="Rhea" id="RHEA:76160"/>
    </physiologicalReaction>
</comment>
<evidence type="ECO:0000256" key="5">
    <source>
        <dbReference type="ARBA" id="ARBA00023136"/>
    </source>
</evidence>
<evidence type="ECO:0000256" key="3">
    <source>
        <dbReference type="ARBA" id="ARBA00022692"/>
    </source>
</evidence>
<comment type="subcellular location">
    <subcellularLocation>
        <location evidence="1 10">Cell membrane</location>
        <topology evidence="1 10">Multi-pass membrane protein</topology>
    </subcellularLocation>
</comment>
<keyword evidence="10" id="KW-0479">Metal-binding</keyword>
<evidence type="ECO:0000313" key="11">
    <source>
        <dbReference type="EMBL" id="MBU5668988.1"/>
    </source>
</evidence>
<gene>
    <name evidence="10 11" type="primary">crcB</name>
    <name evidence="10" type="synonym">fluC</name>
    <name evidence="11" type="ORF">KQI68_03945</name>
</gene>
<feature type="transmembrane region" description="Helical" evidence="10">
    <location>
        <begin position="62"/>
        <end position="83"/>
    </location>
</feature>
<evidence type="ECO:0000256" key="6">
    <source>
        <dbReference type="ARBA" id="ARBA00023303"/>
    </source>
</evidence>
<dbReference type="Pfam" id="PF02537">
    <property type="entry name" value="CRCB"/>
    <property type="match status" value="1"/>
</dbReference>
<keyword evidence="12" id="KW-1185">Reference proteome</keyword>
<evidence type="ECO:0000256" key="9">
    <source>
        <dbReference type="ARBA" id="ARBA00049940"/>
    </source>
</evidence>
<keyword evidence="6 10" id="KW-0407">Ion channel</keyword>
<dbReference type="InterPro" id="IPR003691">
    <property type="entry name" value="FluC"/>
</dbReference>
<keyword evidence="5 10" id="KW-0472">Membrane</keyword>
<keyword evidence="10" id="KW-0915">Sodium</keyword>
<feature type="binding site" evidence="10">
    <location>
        <position position="70"/>
    </location>
    <ligand>
        <name>Na(+)</name>
        <dbReference type="ChEBI" id="CHEBI:29101"/>
        <note>structural</note>
    </ligand>
</feature>
<accession>A0ABS6FG47</accession>
<keyword evidence="4 10" id="KW-1133">Transmembrane helix</keyword>
<evidence type="ECO:0000256" key="1">
    <source>
        <dbReference type="ARBA" id="ARBA00004651"/>
    </source>
</evidence>
<evidence type="ECO:0000256" key="7">
    <source>
        <dbReference type="ARBA" id="ARBA00035120"/>
    </source>
</evidence>
<sequence length="116" mass="12982">MYIFVALGGALGSILRYFISQTIQTKNNFPLSTLLINVTGAFIIAFISFYAEEKNINEKLLVFLKVGFCGGFTTFSTFTFEIYNLSNAGENFYSIFYAVLSLFLSIIAINIARILI</sequence>
<comment type="caution">
    <text evidence="11">The sequence shown here is derived from an EMBL/GenBank/DDBJ whole genome shotgun (WGS) entry which is preliminary data.</text>
</comment>
<comment type="function">
    <text evidence="9 10">Fluoride-specific ion channel. Important for reducing fluoride concentration in the cell, thus reducing its toxicity.</text>
</comment>
<comment type="activity regulation">
    <text evidence="10">Na(+) is not transported, but it plays an essential structural role and its presence is essential for fluoride channel function.</text>
</comment>
<protein>
    <recommendedName>
        <fullName evidence="10">Fluoride-specific ion channel FluC</fullName>
    </recommendedName>
</protein>
<dbReference type="PANTHER" id="PTHR28259">
    <property type="entry name" value="FLUORIDE EXPORT PROTEIN 1-RELATED"/>
    <property type="match status" value="1"/>
</dbReference>
<feature type="transmembrane region" description="Helical" evidence="10">
    <location>
        <begin position="95"/>
        <end position="115"/>
    </location>
</feature>